<feature type="transmembrane region" description="Helical" evidence="2">
    <location>
        <begin position="87"/>
        <end position="113"/>
    </location>
</feature>
<dbReference type="InterPro" id="IPR045339">
    <property type="entry name" value="DUF6534"/>
</dbReference>
<dbReference type="PANTHER" id="PTHR40465:SF1">
    <property type="entry name" value="DUF6534 DOMAIN-CONTAINING PROTEIN"/>
    <property type="match status" value="1"/>
</dbReference>
<name>A0A8K0UML7_9AGAR</name>
<dbReference type="PANTHER" id="PTHR40465">
    <property type="entry name" value="CHROMOSOME 1, WHOLE GENOME SHOTGUN SEQUENCE"/>
    <property type="match status" value="1"/>
</dbReference>
<evidence type="ECO:0000313" key="5">
    <source>
        <dbReference type="Proteomes" id="UP000813824"/>
    </source>
</evidence>
<dbReference type="Proteomes" id="UP000813824">
    <property type="component" value="Unassembled WGS sequence"/>
</dbReference>
<sequence length="356" mass="39149">MSMPLGLLLNLDINNTLGALFVGGIFVAIFFGITSAQAFTYFKRNPKDKLLYKVAVAILWTIDALHLSFIAHAGYHYAVTNYMKPTALLVVSWSLIGQIVLTTTSDAIVRSIFAHRVWLLSGGNIFLIVLIVFASCAVFAGGMLFAVRAAQVREFARLVEFSWILYFSLGALTVADIIISASLCVLLRKQGSMAFSRTQSIVRSLMLYSINGSALTSLCAVVCLVTYATMSTNFIFEAFYFVLPKLYLNSLLATLNARESLRQTLTSTDLVSIPLSKTQTSNVVPPSPISPIKRSSRNGVDAFSGVREDRPAVLNIHVETTTDRKSDRDSVRFDPDTPTSHKSARRFSQPGTWSAF</sequence>
<keyword evidence="2" id="KW-1133">Transmembrane helix</keyword>
<feature type="transmembrane region" description="Helical" evidence="2">
    <location>
        <begin position="20"/>
        <end position="42"/>
    </location>
</feature>
<organism evidence="4 5">
    <name type="scientific">Cristinia sonorae</name>
    <dbReference type="NCBI Taxonomy" id="1940300"/>
    <lineage>
        <taxon>Eukaryota</taxon>
        <taxon>Fungi</taxon>
        <taxon>Dikarya</taxon>
        <taxon>Basidiomycota</taxon>
        <taxon>Agaricomycotina</taxon>
        <taxon>Agaricomycetes</taxon>
        <taxon>Agaricomycetidae</taxon>
        <taxon>Agaricales</taxon>
        <taxon>Pleurotineae</taxon>
        <taxon>Stephanosporaceae</taxon>
        <taxon>Cristinia</taxon>
    </lineage>
</organism>
<keyword evidence="5" id="KW-1185">Reference proteome</keyword>
<dbReference type="OrthoDB" id="2745105at2759"/>
<dbReference type="AlphaFoldDB" id="A0A8K0UML7"/>
<keyword evidence="2" id="KW-0812">Transmembrane</keyword>
<keyword evidence="2" id="KW-0472">Membrane</keyword>
<evidence type="ECO:0000256" key="2">
    <source>
        <dbReference type="SAM" id="Phobius"/>
    </source>
</evidence>
<evidence type="ECO:0000256" key="1">
    <source>
        <dbReference type="SAM" id="MobiDB-lite"/>
    </source>
</evidence>
<feature type="transmembrane region" description="Helical" evidence="2">
    <location>
        <begin position="163"/>
        <end position="187"/>
    </location>
</feature>
<feature type="region of interest" description="Disordered" evidence="1">
    <location>
        <begin position="278"/>
        <end position="302"/>
    </location>
</feature>
<feature type="compositionally biased region" description="Basic and acidic residues" evidence="1">
    <location>
        <begin position="320"/>
        <end position="335"/>
    </location>
</feature>
<feature type="domain" description="DUF6534" evidence="3">
    <location>
        <begin position="173"/>
        <end position="260"/>
    </location>
</feature>
<feature type="transmembrane region" description="Helical" evidence="2">
    <location>
        <begin position="125"/>
        <end position="151"/>
    </location>
</feature>
<gene>
    <name evidence="4" type="ORF">BXZ70DRAFT_1009439</name>
</gene>
<reference evidence="4" key="1">
    <citation type="journal article" date="2021" name="New Phytol.">
        <title>Evolutionary innovations through gain and loss of genes in the ectomycorrhizal Boletales.</title>
        <authorList>
            <person name="Wu G."/>
            <person name="Miyauchi S."/>
            <person name="Morin E."/>
            <person name="Kuo A."/>
            <person name="Drula E."/>
            <person name="Varga T."/>
            <person name="Kohler A."/>
            <person name="Feng B."/>
            <person name="Cao Y."/>
            <person name="Lipzen A."/>
            <person name="Daum C."/>
            <person name="Hundley H."/>
            <person name="Pangilinan J."/>
            <person name="Johnson J."/>
            <person name="Barry K."/>
            <person name="LaButti K."/>
            <person name="Ng V."/>
            <person name="Ahrendt S."/>
            <person name="Min B."/>
            <person name="Choi I.G."/>
            <person name="Park H."/>
            <person name="Plett J.M."/>
            <person name="Magnuson J."/>
            <person name="Spatafora J.W."/>
            <person name="Nagy L.G."/>
            <person name="Henrissat B."/>
            <person name="Grigoriev I.V."/>
            <person name="Yang Z.L."/>
            <person name="Xu J."/>
            <person name="Martin F.M."/>
        </authorList>
    </citation>
    <scope>NUCLEOTIDE SEQUENCE</scope>
    <source>
        <strain evidence="4">KKN 215</strain>
    </source>
</reference>
<feature type="transmembrane region" description="Helical" evidence="2">
    <location>
        <begin position="54"/>
        <end position="75"/>
    </location>
</feature>
<dbReference type="EMBL" id="JAEVFJ010000022">
    <property type="protein sequence ID" value="KAH8096757.1"/>
    <property type="molecule type" value="Genomic_DNA"/>
</dbReference>
<evidence type="ECO:0000259" key="3">
    <source>
        <dbReference type="Pfam" id="PF20152"/>
    </source>
</evidence>
<feature type="transmembrane region" description="Helical" evidence="2">
    <location>
        <begin position="208"/>
        <end position="228"/>
    </location>
</feature>
<dbReference type="Pfam" id="PF20152">
    <property type="entry name" value="DUF6534"/>
    <property type="match status" value="1"/>
</dbReference>
<feature type="region of interest" description="Disordered" evidence="1">
    <location>
        <begin position="319"/>
        <end position="356"/>
    </location>
</feature>
<evidence type="ECO:0000313" key="4">
    <source>
        <dbReference type="EMBL" id="KAH8096757.1"/>
    </source>
</evidence>
<comment type="caution">
    <text evidence="4">The sequence shown here is derived from an EMBL/GenBank/DDBJ whole genome shotgun (WGS) entry which is preliminary data.</text>
</comment>
<proteinExistence type="predicted"/>
<protein>
    <recommendedName>
        <fullName evidence="3">DUF6534 domain-containing protein</fullName>
    </recommendedName>
</protein>
<accession>A0A8K0UML7</accession>